<proteinExistence type="inferred from homology"/>
<name>A0A6J1X0E8_GALME</name>
<dbReference type="KEGG" id="gmw:113521485"/>
<keyword evidence="7" id="KW-1185">Reference proteome</keyword>
<feature type="domain" description="Lipase" evidence="6">
    <location>
        <begin position="79"/>
        <end position="337"/>
    </location>
</feature>
<evidence type="ECO:0000259" key="6">
    <source>
        <dbReference type="Pfam" id="PF00151"/>
    </source>
</evidence>
<dbReference type="RefSeq" id="XP_026762812.1">
    <property type="nucleotide sequence ID" value="XM_026907011.3"/>
</dbReference>
<evidence type="ECO:0000256" key="1">
    <source>
        <dbReference type="ARBA" id="ARBA00004613"/>
    </source>
</evidence>
<dbReference type="GO" id="GO:0005615">
    <property type="term" value="C:extracellular space"/>
    <property type="evidence" value="ECO:0007669"/>
    <property type="project" value="TreeGrafter"/>
</dbReference>
<gene>
    <name evidence="8" type="primary">LOC113521485</name>
</gene>
<protein>
    <submittedName>
        <fullName evidence="8">Pancreatic lipase-related protein 2-like</fullName>
    </submittedName>
</protein>
<dbReference type="GO" id="GO:0016298">
    <property type="term" value="F:lipase activity"/>
    <property type="evidence" value="ECO:0007669"/>
    <property type="project" value="InterPro"/>
</dbReference>
<evidence type="ECO:0000256" key="4">
    <source>
        <dbReference type="RuleBase" id="RU004262"/>
    </source>
</evidence>
<comment type="subcellular location">
    <subcellularLocation>
        <location evidence="1">Secreted</location>
    </subcellularLocation>
</comment>
<keyword evidence="3" id="KW-0964">Secreted</keyword>
<dbReference type="InterPro" id="IPR029058">
    <property type="entry name" value="AB_hydrolase_fold"/>
</dbReference>
<evidence type="ECO:0000256" key="2">
    <source>
        <dbReference type="ARBA" id="ARBA00010701"/>
    </source>
</evidence>
<dbReference type="PANTHER" id="PTHR11610">
    <property type="entry name" value="LIPASE"/>
    <property type="match status" value="1"/>
</dbReference>
<keyword evidence="5" id="KW-0732">Signal</keyword>
<dbReference type="InParanoid" id="A0A6J1X0E8"/>
<feature type="signal peptide" evidence="5">
    <location>
        <begin position="1"/>
        <end position="19"/>
    </location>
</feature>
<sequence>MLSMIYLFCAPILIHFVASVPVKDTRYMTGYNTGYLSECPGKENPVEISEESLRKIRIKVIGAKATRRSIRKKYNYFQIKEMAKDPTMDYHRKTILFISGYFDNPDQPPSRILENSYRSLGYNVWLADVYNFVKDPYPIVTRNAPYVGLRVGEMLYNLTLQNVGFDPKKLESLGLSLGGQIISFMAKSFKALSGTKLSKLTALDPTGACFRRLGPEGRLDQSDADYVEVVNTNMDGLGMATPVGHVNFYVNGGEYQLSDAYWMPCELMCSHIRAYTLWYSALSNPNGFVAMKCDSVQQARDKDCYDRQPLVTNLLGLNVDKTKHGIFYLATYHNYPYYMGEKGLKREFEPISNVLKEINKEDVLVV</sequence>
<feature type="chain" id="PRO_5026688536" evidence="5">
    <location>
        <begin position="20"/>
        <end position="366"/>
    </location>
</feature>
<evidence type="ECO:0000256" key="3">
    <source>
        <dbReference type="ARBA" id="ARBA00022525"/>
    </source>
</evidence>
<dbReference type="SUPFAM" id="SSF53474">
    <property type="entry name" value="alpha/beta-Hydrolases"/>
    <property type="match status" value="1"/>
</dbReference>
<dbReference type="InterPro" id="IPR000734">
    <property type="entry name" value="TAG_lipase"/>
</dbReference>
<evidence type="ECO:0000313" key="8">
    <source>
        <dbReference type="RefSeq" id="XP_026762812.1"/>
    </source>
</evidence>
<dbReference type="AlphaFoldDB" id="A0A6J1X0E8"/>
<reference evidence="8" key="1">
    <citation type="submission" date="2025-08" db="UniProtKB">
        <authorList>
            <consortium name="RefSeq"/>
        </authorList>
    </citation>
    <scope>IDENTIFICATION</scope>
    <source>
        <tissue evidence="8">Whole larvae</tissue>
    </source>
</reference>
<dbReference type="OrthoDB" id="199913at2759"/>
<dbReference type="GeneID" id="113521485"/>
<organism evidence="7 8">
    <name type="scientific">Galleria mellonella</name>
    <name type="common">Greater wax moth</name>
    <dbReference type="NCBI Taxonomy" id="7137"/>
    <lineage>
        <taxon>Eukaryota</taxon>
        <taxon>Metazoa</taxon>
        <taxon>Ecdysozoa</taxon>
        <taxon>Arthropoda</taxon>
        <taxon>Hexapoda</taxon>
        <taxon>Insecta</taxon>
        <taxon>Pterygota</taxon>
        <taxon>Neoptera</taxon>
        <taxon>Endopterygota</taxon>
        <taxon>Lepidoptera</taxon>
        <taxon>Glossata</taxon>
        <taxon>Ditrysia</taxon>
        <taxon>Pyraloidea</taxon>
        <taxon>Pyralidae</taxon>
        <taxon>Galleriinae</taxon>
        <taxon>Galleria</taxon>
    </lineage>
</organism>
<accession>A0A6J1X0E8</accession>
<dbReference type="InterPro" id="IPR013818">
    <property type="entry name" value="Lipase"/>
</dbReference>
<dbReference type="Pfam" id="PF00151">
    <property type="entry name" value="Lipase"/>
    <property type="match status" value="1"/>
</dbReference>
<comment type="similarity">
    <text evidence="2 4">Belongs to the AB hydrolase superfamily. Lipase family.</text>
</comment>
<dbReference type="Proteomes" id="UP001652740">
    <property type="component" value="Unplaced"/>
</dbReference>
<dbReference type="Gene3D" id="3.40.50.1820">
    <property type="entry name" value="alpha/beta hydrolase"/>
    <property type="match status" value="1"/>
</dbReference>
<evidence type="ECO:0000256" key="5">
    <source>
        <dbReference type="SAM" id="SignalP"/>
    </source>
</evidence>
<dbReference type="GO" id="GO:0016042">
    <property type="term" value="P:lipid catabolic process"/>
    <property type="evidence" value="ECO:0007669"/>
    <property type="project" value="TreeGrafter"/>
</dbReference>
<evidence type="ECO:0000313" key="7">
    <source>
        <dbReference type="Proteomes" id="UP001652740"/>
    </source>
</evidence>